<evidence type="ECO:0000313" key="3">
    <source>
        <dbReference type="EnsemblPlants" id="MELO3C028457.2.1"/>
    </source>
</evidence>
<reference evidence="3" key="1">
    <citation type="submission" date="2023-03" db="UniProtKB">
        <authorList>
            <consortium name="EnsemblPlants"/>
        </authorList>
    </citation>
    <scope>IDENTIFICATION</scope>
</reference>
<organism evidence="3">
    <name type="scientific">Cucumis melo</name>
    <name type="common">Muskmelon</name>
    <dbReference type="NCBI Taxonomy" id="3656"/>
    <lineage>
        <taxon>Eukaryota</taxon>
        <taxon>Viridiplantae</taxon>
        <taxon>Streptophyta</taxon>
        <taxon>Embryophyta</taxon>
        <taxon>Tracheophyta</taxon>
        <taxon>Spermatophyta</taxon>
        <taxon>Magnoliopsida</taxon>
        <taxon>eudicotyledons</taxon>
        <taxon>Gunneridae</taxon>
        <taxon>Pentapetalae</taxon>
        <taxon>rosids</taxon>
        <taxon>fabids</taxon>
        <taxon>Cucurbitales</taxon>
        <taxon>Cucurbitaceae</taxon>
        <taxon>Benincaseae</taxon>
        <taxon>Cucumis</taxon>
    </lineage>
</organism>
<evidence type="ECO:0000256" key="1">
    <source>
        <dbReference type="SAM" id="MobiDB-lite"/>
    </source>
</evidence>
<dbReference type="InterPro" id="IPR007516">
    <property type="entry name" value="Co_F420_Hydgase/DH_bsu_N"/>
</dbReference>
<dbReference type="EnsemblPlants" id="MELO3C028457.2.1">
    <property type="protein sequence ID" value="MELO3C028457.2.1"/>
    <property type="gene ID" value="MELO3C028457.2"/>
</dbReference>
<feature type="compositionally biased region" description="Basic and acidic residues" evidence="1">
    <location>
        <begin position="8"/>
        <end position="20"/>
    </location>
</feature>
<evidence type="ECO:0000259" key="2">
    <source>
        <dbReference type="Pfam" id="PF04422"/>
    </source>
</evidence>
<name>A0A9I9E467_CUCME</name>
<feature type="region of interest" description="Disordered" evidence="1">
    <location>
        <begin position="1"/>
        <end position="20"/>
    </location>
</feature>
<dbReference type="Gramene" id="MELO3C028457.2.1">
    <property type="protein sequence ID" value="MELO3C028457.2.1"/>
    <property type="gene ID" value="MELO3C028457.2"/>
</dbReference>
<sequence>MSISIEQDGLHFIDPEDRPRPRPILARTQKEVFADTGVKPTLTPNLNTLALVEVLFFFHYILLLFPCSFHEEKAQILSHCG</sequence>
<proteinExistence type="predicted"/>
<protein>
    <recommendedName>
        <fullName evidence="2">Coenzyme F420 hydrogenase/dehydrogenase beta subunit N-terminal domain-containing protein</fullName>
    </recommendedName>
</protein>
<dbReference type="AlphaFoldDB" id="A0A9I9E467"/>
<feature type="domain" description="Coenzyme F420 hydrogenase/dehydrogenase beta subunit N-terminal" evidence="2">
    <location>
        <begin position="15"/>
        <end position="49"/>
    </location>
</feature>
<dbReference type="Pfam" id="PF04422">
    <property type="entry name" value="FrhB_FdhB_N"/>
    <property type="match status" value="1"/>
</dbReference>
<accession>A0A9I9E467</accession>